<dbReference type="InterPro" id="IPR022791">
    <property type="entry name" value="L-PG_synthase/AglD"/>
</dbReference>
<gene>
    <name evidence="7" type="ORF">EVA_14600</name>
</gene>
<accession>J9FQQ6</accession>
<keyword evidence="5 6" id="KW-0472">Membrane</keyword>
<comment type="subcellular location">
    <subcellularLocation>
        <location evidence="1">Cell membrane</location>
        <topology evidence="1">Multi-pass membrane protein</topology>
    </subcellularLocation>
</comment>
<keyword evidence="4 6" id="KW-1133">Transmembrane helix</keyword>
<feature type="transmembrane region" description="Helical" evidence="6">
    <location>
        <begin position="278"/>
        <end position="300"/>
    </location>
</feature>
<evidence type="ECO:0000256" key="3">
    <source>
        <dbReference type="ARBA" id="ARBA00022692"/>
    </source>
</evidence>
<dbReference type="EMBL" id="AMCI01004843">
    <property type="protein sequence ID" value="EJW97281.1"/>
    <property type="molecule type" value="Genomic_DNA"/>
</dbReference>
<feature type="transmembrane region" description="Helical" evidence="6">
    <location>
        <begin position="169"/>
        <end position="188"/>
    </location>
</feature>
<organism evidence="7">
    <name type="scientific">gut metagenome</name>
    <dbReference type="NCBI Taxonomy" id="749906"/>
    <lineage>
        <taxon>unclassified sequences</taxon>
        <taxon>metagenomes</taxon>
        <taxon>organismal metagenomes</taxon>
    </lineage>
</organism>
<protein>
    <submittedName>
        <fullName evidence="7">Dolichol-P-glucose synthetase</fullName>
    </submittedName>
</protein>
<name>J9FQQ6_9ZZZZ</name>
<evidence type="ECO:0000256" key="5">
    <source>
        <dbReference type="ARBA" id="ARBA00023136"/>
    </source>
</evidence>
<feature type="transmembrane region" description="Helical" evidence="6">
    <location>
        <begin position="7"/>
        <end position="26"/>
    </location>
</feature>
<dbReference type="PANTHER" id="PTHR39087:SF2">
    <property type="entry name" value="UPF0104 MEMBRANE PROTEIN MJ1595"/>
    <property type="match status" value="1"/>
</dbReference>
<dbReference type="GO" id="GO:0005886">
    <property type="term" value="C:plasma membrane"/>
    <property type="evidence" value="ECO:0007669"/>
    <property type="project" value="UniProtKB-SubCell"/>
</dbReference>
<keyword evidence="3 6" id="KW-0812">Transmembrane</keyword>
<evidence type="ECO:0000256" key="2">
    <source>
        <dbReference type="ARBA" id="ARBA00022475"/>
    </source>
</evidence>
<comment type="caution">
    <text evidence="7">The sequence shown here is derived from an EMBL/GenBank/DDBJ whole genome shotgun (WGS) entry which is preliminary data.</text>
</comment>
<dbReference type="AlphaFoldDB" id="J9FQQ6"/>
<evidence type="ECO:0000313" key="7">
    <source>
        <dbReference type="EMBL" id="EJW97281.1"/>
    </source>
</evidence>
<evidence type="ECO:0000256" key="6">
    <source>
        <dbReference type="SAM" id="Phobius"/>
    </source>
</evidence>
<feature type="transmembrane region" description="Helical" evidence="6">
    <location>
        <begin position="220"/>
        <end position="238"/>
    </location>
</feature>
<proteinExistence type="predicted"/>
<feature type="transmembrane region" description="Helical" evidence="6">
    <location>
        <begin position="38"/>
        <end position="60"/>
    </location>
</feature>
<dbReference type="PANTHER" id="PTHR39087">
    <property type="entry name" value="UPF0104 MEMBRANE PROTEIN MJ1595"/>
    <property type="match status" value="1"/>
</dbReference>
<evidence type="ECO:0000256" key="4">
    <source>
        <dbReference type="ARBA" id="ARBA00022989"/>
    </source>
</evidence>
<reference evidence="7" key="1">
    <citation type="journal article" date="2012" name="PLoS ONE">
        <title>Gene sets for utilization of primary and secondary nutrition supplies in the distal gut of endangered iberian lynx.</title>
        <authorList>
            <person name="Alcaide M."/>
            <person name="Messina E."/>
            <person name="Richter M."/>
            <person name="Bargiela R."/>
            <person name="Peplies J."/>
            <person name="Huws S.A."/>
            <person name="Newbold C.J."/>
            <person name="Golyshin P.N."/>
            <person name="Simon M.A."/>
            <person name="Lopez G."/>
            <person name="Yakimov M.M."/>
            <person name="Ferrer M."/>
        </authorList>
    </citation>
    <scope>NUCLEOTIDE SEQUENCE</scope>
</reference>
<sequence>MNKLLKKILRLMLPVALGGFILFWVYRDFDFTQARETLLHGINWGWMSLSLLCGILPQVFRGWRWRQTLEPLGAFPKRRDCVNAIFISYAASLVVPRLGEVSRCGILSKYDQVSFTQSLGTVVTERLIDTLAILLIAGGTFLLQMPVFVDFFQQTGTKIPSVLHLLTSVWFYIVLFCFIGVVLLLYSLRKALFFYERVKGVVLNVWEGVMSLKDVRNLPLFLFYTVAIWGSYFLHFYFTFFCFGFTASLGGMAALVMFVCGTFAVIVPTPNGAGPWHFAIISMMMLYGVNVTDAGIFALIVHGIQTFLVALLGVYGLAALSLTNRQTK</sequence>
<keyword evidence="2" id="KW-1003">Cell membrane</keyword>
<dbReference type="NCBIfam" id="TIGR00374">
    <property type="entry name" value="flippase-like domain"/>
    <property type="match status" value="1"/>
</dbReference>
<feature type="transmembrane region" description="Helical" evidence="6">
    <location>
        <begin position="244"/>
        <end position="266"/>
    </location>
</feature>
<feature type="transmembrane region" description="Helical" evidence="6">
    <location>
        <begin position="306"/>
        <end position="323"/>
    </location>
</feature>
<dbReference type="Pfam" id="PF03706">
    <property type="entry name" value="LPG_synthase_TM"/>
    <property type="match status" value="1"/>
</dbReference>
<feature type="transmembrane region" description="Helical" evidence="6">
    <location>
        <begin position="127"/>
        <end position="149"/>
    </location>
</feature>
<evidence type="ECO:0000256" key="1">
    <source>
        <dbReference type="ARBA" id="ARBA00004651"/>
    </source>
</evidence>